<dbReference type="InterPro" id="IPR020103">
    <property type="entry name" value="PsdUridine_synth_cat_dom_sf"/>
</dbReference>
<keyword evidence="2" id="KW-0413">Isomerase</keyword>
<dbReference type="InterPro" id="IPR006224">
    <property type="entry name" value="PsdUridine_synth_RluA-like_CS"/>
</dbReference>
<evidence type="ECO:0000256" key="4">
    <source>
        <dbReference type="ARBA" id="ARBA00037670"/>
    </source>
</evidence>
<dbReference type="PROSITE" id="PS01129">
    <property type="entry name" value="PSI_RLU"/>
    <property type="match status" value="1"/>
</dbReference>
<feature type="domain" description="Pseudouridine synthase RsuA/RluA-like" evidence="11">
    <location>
        <begin position="10"/>
        <end position="189"/>
    </location>
</feature>
<evidence type="ECO:0000313" key="13">
    <source>
        <dbReference type="Proteomes" id="UP001595974"/>
    </source>
</evidence>
<evidence type="ECO:0000256" key="10">
    <source>
        <dbReference type="SAM" id="MobiDB-lite"/>
    </source>
</evidence>
<dbReference type="EMBL" id="JBHSOG010000010">
    <property type="protein sequence ID" value="MFC5768360.1"/>
    <property type="molecule type" value="Genomic_DNA"/>
</dbReference>
<dbReference type="Pfam" id="PF00849">
    <property type="entry name" value="PseudoU_synth_2"/>
    <property type="match status" value="1"/>
</dbReference>
<evidence type="ECO:0000256" key="1">
    <source>
        <dbReference type="ARBA" id="ARBA00022694"/>
    </source>
</evidence>
<feature type="region of interest" description="Disordered" evidence="10">
    <location>
        <begin position="113"/>
        <end position="140"/>
    </location>
</feature>
<dbReference type="SUPFAM" id="SSF55120">
    <property type="entry name" value="Pseudouridine synthase"/>
    <property type="match status" value="1"/>
</dbReference>
<protein>
    <recommendedName>
        <fullName evidence="6">tRNA pseudouridine synthase C</fullName>
        <ecNumber evidence="5">5.4.99.26</ecNumber>
    </recommendedName>
    <alternativeName>
        <fullName evidence="8">tRNA pseudouridine(65) synthase</fullName>
    </alternativeName>
    <alternativeName>
        <fullName evidence="9">tRNA pseudouridylate synthase C</fullName>
    </alternativeName>
    <alternativeName>
        <fullName evidence="7">tRNA-uridine isomerase C</fullName>
    </alternativeName>
</protein>
<dbReference type="Proteomes" id="UP001595974">
    <property type="component" value="Unassembled WGS sequence"/>
</dbReference>
<name>A0ABW1AM58_9RHOO</name>
<reference evidence="13" key="1">
    <citation type="journal article" date="2019" name="Int. J. Syst. Evol. Microbiol.">
        <title>The Global Catalogue of Microorganisms (GCM) 10K type strain sequencing project: providing services to taxonomists for standard genome sequencing and annotation.</title>
        <authorList>
            <consortium name="The Broad Institute Genomics Platform"/>
            <consortium name="The Broad Institute Genome Sequencing Center for Infectious Disease"/>
            <person name="Wu L."/>
            <person name="Ma J."/>
        </authorList>
    </citation>
    <scope>NUCLEOTIDE SEQUENCE [LARGE SCALE GENOMIC DNA]</scope>
    <source>
        <strain evidence="13">SHR3</strain>
    </source>
</reference>
<keyword evidence="1" id="KW-0819">tRNA processing</keyword>
<dbReference type="RefSeq" id="WP_096448565.1">
    <property type="nucleotide sequence ID" value="NZ_JBHSOG010000010.1"/>
</dbReference>
<keyword evidence="13" id="KW-1185">Reference proteome</keyword>
<evidence type="ECO:0000256" key="5">
    <source>
        <dbReference type="ARBA" id="ARBA00038943"/>
    </source>
</evidence>
<gene>
    <name evidence="12" type="ORF">ACFPTN_03150</name>
</gene>
<evidence type="ECO:0000313" key="12">
    <source>
        <dbReference type="EMBL" id="MFC5768360.1"/>
    </source>
</evidence>
<evidence type="ECO:0000256" key="3">
    <source>
        <dbReference type="ARBA" id="ARBA00036607"/>
    </source>
</evidence>
<proteinExistence type="predicted"/>
<evidence type="ECO:0000256" key="2">
    <source>
        <dbReference type="ARBA" id="ARBA00023235"/>
    </source>
</evidence>
<sequence length="258" mass="28886">MLDILYRDDHLIAIHKPSGLLVHRSLIAAHDERFAVQLLRDQIGRRVFPAHRLDRGTSGVLLFALERDTAARLAALFETRQVGKRYVAVVRGHPPETGEIDHPLARRFDPIERSRGLGAGNRPGSGATPEDDEPPDEAPAAQPALTTFRRLATAELPHRVDRYPTSRYALVELEPETGRRHQIRRHLKHIAHPIIGDATYGKGIHNRLFGRLFGNDRLLLACTRLALPHPRTGAPLCIESPLAPDFAHVVRALGWRFP</sequence>
<evidence type="ECO:0000256" key="7">
    <source>
        <dbReference type="ARBA" id="ARBA00041803"/>
    </source>
</evidence>
<dbReference type="PANTHER" id="PTHR21600:SF56">
    <property type="entry name" value="TRNA PSEUDOURIDINE SYNTHASE C"/>
    <property type="match status" value="1"/>
</dbReference>
<evidence type="ECO:0000256" key="8">
    <source>
        <dbReference type="ARBA" id="ARBA00041975"/>
    </source>
</evidence>
<evidence type="ECO:0000259" key="11">
    <source>
        <dbReference type="Pfam" id="PF00849"/>
    </source>
</evidence>
<comment type="catalytic activity">
    <reaction evidence="3">
        <text>uridine(65) in tRNA = pseudouridine(65) in tRNA</text>
        <dbReference type="Rhea" id="RHEA:42536"/>
        <dbReference type="Rhea" id="RHEA-COMP:10103"/>
        <dbReference type="Rhea" id="RHEA-COMP:10104"/>
        <dbReference type="ChEBI" id="CHEBI:65314"/>
        <dbReference type="ChEBI" id="CHEBI:65315"/>
        <dbReference type="EC" id="5.4.99.26"/>
    </reaction>
</comment>
<dbReference type="EC" id="5.4.99.26" evidence="5"/>
<comment type="caution">
    <text evidence="12">The sequence shown here is derived from an EMBL/GenBank/DDBJ whole genome shotgun (WGS) entry which is preliminary data.</text>
</comment>
<dbReference type="PANTHER" id="PTHR21600">
    <property type="entry name" value="MITOCHONDRIAL RNA PSEUDOURIDINE SYNTHASE"/>
    <property type="match status" value="1"/>
</dbReference>
<dbReference type="InterPro" id="IPR050188">
    <property type="entry name" value="RluA_PseudoU_synthase"/>
</dbReference>
<evidence type="ECO:0000256" key="6">
    <source>
        <dbReference type="ARBA" id="ARBA00040675"/>
    </source>
</evidence>
<organism evidence="12 13">
    <name type="scientific">Thauera sinica</name>
    <dbReference type="NCBI Taxonomy" id="2665146"/>
    <lineage>
        <taxon>Bacteria</taxon>
        <taxon>Pseudomonadati</taxon>
        <taxon>Pseudomonadota</taxon>
        <taxon>Betaproteobacteria</taxon>
        <taxon>Rhodocyclales</taxon>
        <taxon>Zoogloeaceae</taxon>
        <taxon>Thauera</taxon>
    </lineage>
</organism>
<accession>A0ABW1AM58</accession>
<evidence type="ECO:0000256" key="9">
    <source>
        <dbReference type="ARBA" id="ARBA00043049"/>
    </source>
</evidence>
<comment type="function">
    <text evidence="4">Responsible for synthesis of pseudouridine from uracil-65 in transfer RNAs.</text>
</comment>
<dbReference type="InterPro" id="IPR006145">
    <property type="entry name" value="PsdUridine_synth_RsuA/RluA"/>
</dbReference>
<dbReference type="Gene3D" id="3.30.2350.10">
    <property type="entry name" value="Pseudouridine synthase"/>
    <property type="match status" value="1"/>
</dbReference>